<evidence type="ECO:0000313" key="2">
    <source>
        <dbReference type="Proteomes" id="UP000005959"/>
    </source>
</evidence>
<evidence type="ECO:0000313" key="1">
    <source>
        <dbReference type="EMBL" id="EHM41813.1"/>
    </source>
</evidence>
<dbReference type="AlphaFoldDB" id="G9Y7Y7"/>
<name>G9Y7Y7_HAFAL</name>
<gene>
    <name evidence="1" type="ORF">HMPREF0454_02733</name>
</gene>
<organism evidence="1 2">
    <name type="scientific">Hafnia alvei ATCC 51873</name>
    <dbReference type="NCBI Taxonomy" id="1002364"/>
    <lineage>
        <taxon>Bacteria</taxon>
        <taxon>Pseudomonadati</taxon>
        <taxon>Pseudomonadota</taxon>
        <taxon>Gammaproteobacteria</taxon>
        <taxon>Enterobacterales</taxon>
        <taxon>Hafniaceae</taxon>
        <taxon>Hafnia</taxon>
    </lineage>
</organism>
<proteinExistence type="predicted"/>
<dbReference type="HOGENOM" id="CLU_3310613_0_0_6"/>
<accession>G9Y7Y7</accession>
<reference evidence="1 2" key="1">
    <citation type="submission" date="2011-08" db="EMBL/GenBank/DDBJ databases">
        <authorList>
            <person name="Weinstock G."/>
            <person name="Sodergren E."/>
            <person name="Clifton S."/>
            <person name="Fulton L."/>
            <person name="Fulton B."/>
            <person name="Courtney L."/>
            <person name="Fronick C."/>
            <person name="Harrison M."/>
            <person name="Strong C."/>
            <person name="Farmer C."/>
            <person name="Delahaunty K."/>
            <person name="Markovic C."/>
            <person name="Hall O."/>
            <person name="Minx P."/>
            <person name="Tomlinson C."/>
            <person name="Mitreva M."/>
            <person name="Hou S."/>
            <person name="Chen J."/>
            <person name="Wollam A."/>
            <person name="Pepin K.H."/>
            <person name="Johnson M."/>
            <person name="Bhonagiri V."/>
            <person name="Zhang X."/>
            <person name="Suruliraj S."/>
            <person name="Warren W."/>
            <person name="Chinwalla A."/>
            <person name="Mardis E.R."/>
            <person name="Wilson R.K."/>
        </authorList>
    </citation>
    <scope>NUCLEOTIDE SEQUENCE [LARGE SCALE GENOMIC DNA]</scope>
    <source>
        <strain evidence="1 2">ATCC 51873</strain>
    </source>
</reference>
<dbReference type="EMBL" id="AGCI01000063">
    <property type="protein sequence ID" value="EHM41813.1"/>
    <property type="molecule type" value="Genomic_DNA"/>
</dbReference>
<dbReference type="Proteomes" id="UP000005959">
    <property type="component" value="Unassembled WGS sequence"/>
</dbReference>
<protein>
    <submittedName>
        <fullName evidence="1">Uncharacterized protein</fullName>
    </submittedName>
</protein>
<comment type="caution">
    <text evidence="1">The sequence shown here is derived from an EMBL/GenBank/DDBJ whole genome shotgun (WGS) entry which is preliminary data.</text>
</comment>
<sequence>MANSGFRVILLNIVPLRYNLRIYSFDKCKYREHQINLIP</sequence>